<dbReference type="AlphaFoldDB" id="A0A8J6J7D2"/>
<gene>
    <name evidence="1" type="ORF">H8S57_15180</name>
</gene>
<comment type="caution">
    <text evidence="1">The sequence shown here is derived from an EMBL/GenBank/DDBJ whole genome shotgun (WGS) entry which is preliminary data.</text>
</comment>
<evidence type="ECO:0000313" key="2">
    <source>
        <dbReference type="Proteomes" id="UP000661435"/>
    </source>
</evidence>
<dbReference type="RefSeq" id="WP_186908849.1">
    <property type="nucleotide sequence ID" value="NZ_JACOPP010000035.1"/>
</dbReference>
<keyword evidence="2" id="KW-1185">Reference proteome</keyword>
<reference evidence="1" key="1">
    <citation type="submission" date="2020-08" db="EMBL/GenBank/DDBJ databases">
        <title>Genome public.</title>
        <authorList>
            <person name="Liu C."/>
            <person name="Sun Q."/>
        </authorList>
    </citation>
    <scope>NUCLEOTIDE SEQUENCE</scope>
    <source>
        <strain evidence="1">NSJ-51</strain>
    </source>
</reference>
<organism evidence="1 2">
    <name type="scientific">Lawsonibacter hominis</name>
    <dbReference type="NCBI Taxonomy" id="2763053"/>
    <lineage>
        <taxon>Bacteria</taxon>
        <taxon>Bacillati</taxon>
        <taxon>Bacillota</taxon>
        <taxon>Clostridia</taxon>
        <taxon>Eubacteriales</taxon>
        <taxon>Oscillospiraceae</taxon>
        <taxon>Lawsonibacter</taxon>
    </lineage>
</organism>
<accession>A0A8J6J7D2</accession>
<name>A0A8J6J7D2_9FIRM</name>
<sequence>MVNYNFYRTEYCGDSIEAADFDRLSKRASEQLARYEKIYRVDGDEAARSMAVCAMADALYYFEAAANGGAVTSSSIGSVSSSRQAPEIDVSAKSQNRELYRCASLYMDIYRGCGQC</sequence>
<proteinExistence type="predicted"/>
<dbReference type="Proteomes" id="UP000661435">
    <property type="component" value="Unassembled WGS sequence"/>
</dbReference>
<evidence type="ECO:0000313" key="1">
    <source>
        <dbReference type="EMBL" id="MBC5735058.1"/>
    </source>
</evidence>
<protein>
    <submittedName>
        <fullName evidence="1">Uncharacterized protein</fullName>
    </submittedName>
</protein>
<dbReference type="EMBL" id="JACOPP010000035">
    <property type="protein sequence ID" value="MBC5735058.1"/>
    <property type="molecule type" value="Genomic_DNA"/>
</dbReference>